<evidence type="ECO:0000256" key="6">
    <source>
        <dbReference type="ARBA" id="ARBA00023136"/>
    </source>
</evidence>
<evidence type="ECO:0000256" key="3">
    <source>
        <dbReference type="ARBA" id="ARBA00022448"/>
    </source>
</evidence>
<feature type="transmembrane region" description="Helical" evidence="8">
    <location>
        <begin position="329"/>
        <end position="345"/>
    </location>
</feature>
<evidence type="ECO:0000256" key="5">
    <source>
        <dbReference type="ARBA" id="ARBA00022989"/>
    </source>
</evidence>
<sequence>MRLTGGRARAAASQYDVLLAVSGLWFVVQFLRYLLPPLFPTFRVVFGVGPTATGALFSALMVGYAAVQFPAGTVADRVGGPSVLAAAGVAFGGAAVLAAAAPTFAVLFVAAVLVGVTTGPHKTVAVPLLSRRYPDRPATALGVMDTIGQAGGAVAPLVVAASLSLALGWRAAFVVGAGVALVTTVAFVRCVGSDGELSLRSTIETTTDEQSLDSEARGRDTEDTDAPTGWAGYRAPFADRRLVGFLLVTMLFSFAWNAVSAFLPLYLVDAKGVPPAMAGLLYGGFFAVSVTQAAAGPVGDRVGPFRTLVVLLGVAVVATAVLVTTTDTVVLVVVVVVAGLGFHGFRPVRDAHLMTLVPSSGDAGVLGIVRTLMLGAGALSPVAVGYVASIASYDLAFGGVVAVLAAAVGLALLTR</sequence>
<dbReference type="SUPFAM" id="SSF103473">
    <property type="entry name" value="MFS general substrate transporter"/>
    <property type="match status" value="1"/>
</dbReference>
<dbReference type="PROSITE" id="PS50850">
    <property type="entry name" value="MFS"/>
    <property type="match status" value="1"/>
</dbReference>
<feature type="region of interest" description="Disordered" evidence="7">
    <location>
        <begin position="202"/>
        <end position="225"/>
    </location>
</feature>
<feature type="transmembrane region" description="Helical" evidence="8">
    <location>
        <begin position="395"/>
        <end position="413"/>
    </location>
</feature>
<organism evidence="10 11">
    <name type="scientific">Halomarina oriensis</name>
    <dbReference type="NCBI Taxonomy" id="671145"/>
    <lineage>
        <taxon>Archaea</taxon>
        <taxon>Methanobacteriati</taxon>
        <taxon>Methanobacteriota</taxon>
        <taxon>Stenosarchaea group</taxon>
        <taxon>Halobacteria</taxon>
        <taxon>Halobacteriales</taxon>
        <taxon>Natronomonadaceae</taxon>
        <taxon>Halomarina</taxon>
    </lineage>
</organism>
<dbReference type="GO" id="GO:0022857">
    <property type="term" value="F:transmembrane transporter activity"/>
    <property type="evidence" value="ECO:0007669"/>
    <property type="project" value="InterPro"/>
</dbReference>
<dbReference type="RefSeq" id="WP_158204688.1">
    <property type="nucleotide sequence ID" value="NZ_WSZK01000016.1"/>
</dbReference>
<keyword evidence="3" id="KW-0813">Transport</keyword>
<dbReference type="InterPro" id="IPR011701">
    <property type="entry name" value="MFS"/>
</dbReference>
<protein>
    <submittedName>
        <fullName evidence="10">MFS transporter</fullName>
    </submittedName>
</protein>
<dbReference type="PANTHER" id="PTHR23514:SF3">
    <property type="entry name" value="BYPASS OF STOP CODON PROTEIN 6"/>
    <property type="match status" value="1"/>
</dbReference>
<keyword evidence="11" id="KW-1185">Reference proteome</keyword>
<evidence type="ECO:0000313" key="11">
    <source>
        <dbReference type="Proteomes" id="UP000451471"/>
    </source>
</evidence>
<gene>
    <name evidence="10" type="ORF">GQS65_10925</name>
</gene>
<evidence type="ECO:0000256" key="7">
    <source>
        <dbReference type="SAM" id="MobiDB-lite"/>
    </source>
</evidence>
<feature type="transmembrane region" description="Helical" evidence="8">
    <location>
        <begin position="17"/>
        <end position="35"/>
    </location>
</feature>
<evidence type="ECO:0000256" key="8">
    <source>
        <dbReference type="SAM" id="Phobius"/>
    </source>
</evidence>
<keyword evidence="4 8" id="KW-0812">Transmembrane</keyword>
<comment type="similarity">
    <text evidence="2">Belongs to the major facilitator superfamily.</text>
</comment>
<name>A0A6B0GQQ2_9EURY</name>
<dbReference type="PANTHER" id="PTHR23514">
    <property type="entry name" value="BYPASS OF STOP CODON PROTEIN 6"/>
    <property type="match status" value="1"/>
</dbReference>
<dbReference type="Proteomes" id="UP000451471">
    <property type="component" value="Unassembled WGS sequence"/>
</dbReference>
<reference evidence="10 11" key="1">
    <citation type="submission" date="2019-12" db="EMBL/GenBank/DDBJ databases">
        <title>Halocatena pleomorpha gen. nov. sp. nov., an extremely halophilic archaeon of family Halobacteriaceae isolated from saltpan soil.</title>
        <authorList>
            <person name="Pal Y."/>
            <person name="Verma A."/>
            <person name="Krishnamurthi S."/>
            <person name="Kumar P."/>
        </authorList>
    </citation>
    <scope>NUCLEOTIDE SEQUENCE [LARGE SCALE GENOMIC DNA]</scope>
    <source>
        <strain evidence="10 11">JCM 16495</strain>
    </source>
</reference>
<keyword evidence="5 8" id="KW-1133">Transmembrane helix</keyword>
<feature type="transmembrane region" description="Helical" evidence="8">
    <location>
        <begin position="305"/>
        <end position="323"/>
    </location>
</feature>
<feature type="transmembrane region" description="Helical" evidence="8">
    <location>
        <begin position="42"/>
        <end position="64"/>
    </location>
</feature>
<evidence type="ECO:0000259" key="9">
    <source>
        <dbReference type="PROSITE" id="PS50850"/>
    </source>
</evidence>
<feature type="transmembrane region" description="Helical" evidence="8">
    <location>
        <begin position="279"/>
        <end position="298"/>
    </location>
</feature>
<dbReference type="InterPro" id="IPR051788">
    <property type="entry name" value="MFS_Transporter"/>
</dbReference>
<dbReference type="GO" id="GO:0012505">
    <property type="term" value="C:endomembrane system"/>
    <property type="evidence" value="ECO:0007669"/>
    <property type="project" value="UniProtKB-SubCell"/>
</dbReference>
<feature type="transmembrane region" description="Helical" evidence="8">
    <location>
        <begin position="138"/>
        <end position="163"/>
    </location>
</feature>
<feature type="transmembrane region" description="Helical" evidence="8">
    <location>
        <begin position="242"/>
        <end position="267"/>
    </location>
</feature>
<keyword evidence="6 8" id="KW-0472">Membrane</keyword>
<feature type="transmembrane region" description="Helical" evidence="8">
    <location>
        <begin position="84"/>
        <end position="117"/>
    </location>
</feature>
<dbReference type="EMBL" id="WSZK01000016">
    <property type="protein sequence ID" value="MWG34993.1"/>
    <property type="molecule type" value="Genomic_DNA"/>
</dbReference>
<feature type="domain" description="Major facilitator superfamily (MFS) profile" evidence="9">
    <location>
        <begin position="17"/>
        <end position="415"/>
    </location>
</feature>
<feature type="transmembrane region" description="Helical" evidence="8">
    <location>
        <begin position="365"/>
        <end position="389"/>
    </location>
</feature>
<comment type="subcellular location">
    <subcellularLocation>
        <location evidence="1">Endomembrane system</location>
        <topology evidence="1">Multi-pass membrane protein</topology>
    </subcellularLocation>
</comment>
<dbReference type="InterPro" id="IPR036259">
    <property type="entry name" value="MFS_trans_sf"/>
</dbReference>
<dbReference type="InterPro" id="IPR020846">
    <property type="entry name" value="MFS_dom"/>
</dbReference>
<proteinExistence type="inferred from homology"/>
<evidence type="ECO:0000256" key="2">
    <source>
        <dbReference type="ARBA" id="ARBA00008335"/>
    </source>
</evidence>
<comment type="caution">
    <text evidence="10">The sequence shown here is derived from an EMBL/GenBank/DDBJ whole genome shotgun (WGS) entry which is preliminary data.</text>
</comment>
<dbReference type="AlphaFoldDB" id="A0A6B0GQQ2"/>
<dbReference type="GO" id="GO:0016020">
    <property type="term" value="C:membrane"/>
    <property type="evidence" value="ECO:0007669"/>
    <property type="project" value="TreeGrafter"/>
</dbReference>
<evidence type="ECO:0000256" key="4">
    <source>
        <dbReference type="ARBA" id="ARBA00022692"/>
    </source>
</evidence>
<feature type="transmembrane region" description="Helical" evidence="8">
    <location>
        <begin position="169"/>
        <end position="191"/>
    </location>
</feature>
<evidence type="ECO:0000313" key="10">
    <source>
        <dbReference type="EMBL" id="MWG34993.1"/>
    </source>
</evidence>
<dbReference type="Pfam" id="PF07690">
    <property type="entry name" value="MFS_1"/>
    <property type="match status" value="1"/>
</dbReference>
<dbReference type="Gene3D" id="1.20.1250.20">
    <property type="entry name" value="MFS general substrate transporter like domains"/>
    <property type="match status" value="2"/>
</dbReference>
<dbReference type="OrthoDB" id="29061at2157"/>
<evidence type="ECO:0000256" key="1">
    <source>
        <dbReference type="ARBA" id="ARBA00004127"/>
    </source>
</evidence>
<accession>A0A6B0GQQ2</accession>